<protein>
    <submittedName>
        <fullName evidence="1">Uncharacterized protein</fullName>
    </submittedName>
</protein>
<accession>A0A512IGJ9</accession>
<dbReference type="InterPro" id="IPR046485">
    <property type="entry name" value="DUF6578"/>
</dbReference>
<proteinExistence type="predicted"/>
<sequence length="145" mass="15522">MVGSMVIEVDLSEWEQQCCGDPFRVGSTVTWKLVARAPSQDAGTVGRYREEHHGETPEHVPHLPVIGTVRAVLGLHCAFDEGPNAGELTVRPGSEVGVELEAVPGAGTQLPGCSAEHRLLTYRVQLEVADGTELPGYVPGEPGWE</sequence>
<dbReference type="EMBL" id="BJZS01000098">
    <property type="protein sequence ID" value="GEO96821.1"/>
    <property type="molecule type" value="Genomic_DNA"/>
</dbReference>
<dbReference type="Pfam" id="PF20218">
    <property type="entry name" value="DUF6578"/>
    <property type="match status" value="1"/>
</dbReference>
<evidence type="ECO:0000313" key="1">
    <source>
        <dbReference type="EMBL" id="GEO96821.1"/>
    </source>
</evidence>
<keyword evidence="2" id="KW-1185">Reference proteome</keyword>
<gene>
    <name evidence="1" type="ORF">KTU01_29440</name>
</gene>
<reference evidence="1 2" key="1">
    <citation type="submission" date="2019-07" db="EMBL/GenBank/DDBJ databases">
        <title>Whole genome shotgun sequence of Kocuria turfanensis NBRC 107627.</title>
        <authorList>
            <person name="Hosoyama A."/>
            <person name="Uohara A."/>
            <person name="Ohji S."/>
            <person name="Ichikawa N."/>
        </authorList>
    </citation>
    <scope>NUCLEOTIDE SEQUENCE [LARGE SCALE GENOMIC DNA]</scope>
    <source>
        <strain evidence="1 2">NBRC 107627</strain>
    </source>
</reference>
<comment type="caution">
    <text evidence="1">The sequence shown here is derived from an EMBL/GenBank/DDBJ whole genome shotgun (WGS) entry which is preliminary data.</text>
</comment>
<organism evidence="1 2">
    <name type="scientific">Kocuria turfanensis</name>
    <dbReference type="NCBI Taxonomy" id="388357"/>
    <lineage>
        <taxon>Bacteria</taxon>
        <taxon>Bacillati</taxon>
        <taxon>Actinomycetota</taxon>
        <taxon>Actinomycetes</taxon>
        <taxon>Micrococcales</taxon>
        <taxon>Micrococcaceae</taxon>
        <taxon>Kocuria</taxon>
    </lineage>
</organism>
<dbReference type="Proteomes" id="UP000321103">
    <property type="component" value="Unassembled WGS sequence"/>
</dbReference>
<name>A0A512IGJ9_9MICC</name>
<evidence type="ECO:0000313" key="2">
    <source>
        <dbReference type="Proteomes" id="UP000321103"/>
    </source>
</evidence>
<dbReference type="AlphaFoldDB" id="A0A512IGJ9"/>